<gene>
    <name evidence="2" type="ORF">UQ64_05085</name>
</gene>
<protein>
    <submittedName>
        <fullName evidence="2">Uncharacterized protein</fullName>
    </submittedName>
</protein>
<evidence type="ECO:0000256" key="1">
    <source>
        <dbReference type="ARBA" id="ARBA00022679"/>
    </source>
</evidence>
<comment type="caution">
    <text evidence="2">The sequence shown here is derived from an EMBL/GenBank/DDBJ whole genome shotgun (WGS) entry which is preliminary data.</text>
</comment>
<reference evidence="2 3" key="1">
    <citation type="journal article" date="2015" name="Int. Biodeterior. Biodegradation">
        <title>Physiological and genetic screening methods for the isolation of methyl tert-butyl ether-degrading bacteria for bioremediation purposes.</title>
        <authorList>
            <person name="Guisado I.M."/>
            <person name="Purswani J."/>
            <person name="Gonzalez Lopez J."/>
            <person name="Pozo C."/>
        </authorList>
    </citation>
    <scope>NUCLEOTIDE SEQUENCE [LARGE SCALE GENOMIC DNA]</scope>
    <source>
        <strain evidence="2 3">SH7</strain>
    </source>
</reference>
<proteinExistence type="predicted"/>
<dbReference type="AlphaFoldDB" id="A0A0W1B4B8"/>
<dbReference type="PANTHER" id="PTHR46401:SF2">
    <property type="entry name" value="GLYCOSYLTRANSFERASE WBBK-RELATED"/>
    <property type="match status" value="1"/>
</dbReference>
<evidence type="ECO:0000313" key="2">
    <source>
        <dbReference type="EMBL" id="KTD88410.1"/>
    </source>
</evidence>
<organism evidence="2 3">
    <name type="scientific">Paenibacillus etheri</name>
    <dbReference type="NCBI Taxonomy" id="1306852"/>
    <lineage>
        <taxon>Bacteria</taxon>
        <taxon>Bacillati</taxon>
        <taxon>Bacillota</taxon>
        <taxon>Bacilli</taxon>
        <taxon>Bacillales</taxon>
        <taxon>Paenibacillaceae</taxon>
        <taxon>Paenibacillus</taxon>
    </lineage>
</organism>
<dbReference type="EMBL" id="LCZJ02000013">
    <property type="protein sequence ID" value="KTD88410.1"/>
    <property type="molecule type" value="Genomic_DNA"/>
</dbReference>
<dbReference type="GO" id="GO:0016757">
    <property type="term" value="F:glycosyltransferase activity"/>
    <property type="evidence" value="ECO:0007669"/>
    <property type="project" value="TreeGrafter"/>
</dbReference>
<accession>A0A0W1B4B8</accession>
<dbReference type="Proteomes" id="UP000054709">
    <property type="component" value="Unassembled WGS sequence"/>
</dbReference>
<dbReference type="OrthoDB" id="9790710at2"/>
<dbReference type="RefSeq" id="WP_060621842.1">
    <property type="nucleotide sequence ID" value="NZ_LCZJ02000013.1"/>
</dbReference>
<dbReference type="Pfam" id="PF13692">
    <property type="entry name" value="Glyco_trans_1_4"/>
    <property type="match status" value="1"/>
</dbReference>
<keyword evidence="1" id="KW-0808">Transferase</keyword>
<name>A0A0W1B4B8_9BACL</name>
<dbReference type="SUPFAM" id="SSF53756">
    <property type="entry name" value="UDP-Glycosyltransferase/glycogen phosphorylase"/>
    <property type="match status" value="1"/>
</dbReference>
<dbReference type="Gene3D" id="3.40.50.2000">
    <property type="entry name" value="Glycogen Phosphorylase B"/>
    <property type="match status" value="2"/>
</dbReference>
<dbReference type="PANTHER" id="PTHR46401">
    <property type="entry name" value="GLYCOSYLTRANSFERASE WBBK-RELATED"/>
    <property type="match status" value="1"/>
</dbReference>
<evidence type="ECO:0000313" key="3">
    <source>
        <dbReference type="Proteomes" id="UP000054709"/>
    </source>
</evidence>
<keyword evidence="3" id="KW-1185">Reference proteome</keyword>
<sequence>MDILFLGGLFPKDEESFIYENSKGVIQFAANVLQWNLVNGLEKCLDTPIKLVNSIFVGSYPKHYKQMVVGSRSWEHTNNSNDINVGFLNLFGIKQIYRAISISKYTKLWAKERESKLKVIIIYSMNTPFIYAAMKAKKVNPNIHICLICPDLPEFMNIGKKRSVLFRLLKSVDKSVMGELLKNVDSFVFLTKFMAERVNSQNKPWTVLEGIVNTDQLVDDISYKDGMLNKNKCILYTGTLNKAYGIMDLLDAFKIIKDDSIELWICGTGEAQTEVKDLASIDKRVIYFGQVSHAEATKLQHKADLLINPRNSEGEYTKFSFPSKILEYMLSGTPALIYKLAGIPDEYYDYLFTINGIGPEAIASSIKEILSQTPESLIDFGAKSREFVISNKNPEIQTSKIIELFNRSKT</sequence>